<organism evidence="2 3">
    <name type="scientific">Symbiodinium microadriaticum</name>
    <name type="common">Dinoflagellate</name>
    <name type="synonym">Zooxanthella microadriatica</name>
    <dbReference type="NCBI Taxonomy" id="2951"/>
    <lineage>
        <taxon>Eukaryota</taxon>
        <taxon>Sar</taxon>
        <taxon>Alveolata</taxon>
        <taxon>Dinophyceae</taxon>
        <taxon>Suessiales</taxon>
        <taxon>Symbiodiniaceae</taxon>
        <taxon>Symbiodinium</taxon>
    </lineage>
</organism>
<dbReference type="OrthoDB" id="190265at2759"/>
<dbReference type="Pfam" id="PF00112">
    <property type="entry name" value="Peptidase_C1"/>
    <property type="match status" value="1"/>
</dbReference>
<dbReference type="EMBL" id="LSRX01000807">
    <property type="protein sequence ID" value="OLP88538.1"/>
    <property type="molecule type" value="Genomic_DNA"/>
</dbReference>
<evidence type="ECO:0000313" key="3">
    <source>
        <dbReference type="Proteomes" id="UP000186817"/>
    </source>
</evidence>
<reference evidence="2 3" key="1">
    <citation type="submission" date="2016-02" db="EMBL/GenBank/DDBJ databases">
        <title>Genome analysis of coral dinoflagellate symbionts highlights evolutionary adaptations to a symbiotic lifestyle.</title>
        <authorList>
            <person name="Aranda M."/>
            <person name="Li Y."/>
            <person name="Liew Y.J."/>
            <person name="Baumgarten S."/>
            <person name="Simakov O."/>
            <person name="Wilson M."/>
            <person name="Piel J."/>
            <person name="Ashoor H."/>
            <person name="Bougouffa S."/>
            <person name="Bajic V.B."/>
            <person name="Ryu T."/>
            <person name="Ravasi T."/>
            <person name="Bayer T."/>
            <person name="Micklem G."/>
            <person name="Kim H."/>
            <person name="Bhak J."/>
            <person name="Lajeunesse T.C."/>
            <person name="Voolstra C.R."/>
        </authorList>
    </citation>
    <scope>NUCLEOTIDE SEQUENCE [LARGE SCALE GENOMIC DNA]</scope>
    <source>
        <strain evidence="2 3">CCMP2467</strain>
    </source>
</reference>
<evidence type="ECO:0000313" key="2">
    <source>
        <dbReference type="EMBL" id="OLP88538.1"/>
    </source>
</evidence>
<dbReference type="SMART" id="SM00645">
    <property type="entry name" value="Pept_C1"/>
    <property type="match status" value="1"/>
</dbReference>
<dbReference type="InterPro" id="IPR038765">
    <property type="entry name" value="Papain-like_cys_pep_sf"/>
</dbReference>
<protein>
    <submittedName>
        <fullName evidence="2">Cysteine proteinase 7</fullName>
    </submittedName>
</protein>
<dbReference type="Gene3D" id="3.90.550.10">
    <property type="entry name" value="Spore Coat Polysaccharide Biosynthesis Protein SpsA, Chain A"/>
    <property type="match status" value="1"/>
</dbReference>
<dbReference type="SUPFAM" id="SSF54001">
    <property type="entry name" value="Cysteine proteinases"/>
    <property type="match status" value="1"/>
</dbReference>
<sequence>MRDPALLAWAFAIHAAAIQEHHAALDIGGHVHPEVQGSRHAGIAVLADDHFRERYANQIQSVRCYARAQGYDLWLLSGGEFTACAELWKAQNGYFFLKHCAAASLLQAQEPGYSLAVLDSDVVAAALDRSLDRWPGSSGITGEEVMAGNYIAKNRPWVRAFLQQWVETLELSGASRVRELYGGLEAKVSETLAYTARERPQTGTEQQVDNLQPYWSFVEASMRVLGPPRMWRLEQTSLGREHGCSAEADVLVMHHGIKDPRDVAEVYFSDLTQCVVNRSVVVTAQKMGQEGYSGLYPQGPGYSNTDEESARYQLFKATQERVDRLNKLNGEPAFGITWMADRREQEKYKRGFRMPNDFEPVAPVLNFSDATAKAVDWRLTEAVTPIKNQGAWSKGKFGCFGCDGGFTEGAYEYLKKVPGLANSFYIPYAQSLTDSDKTATCPQHKVETMDGPNKQLTGGYAAVTGYSYAVKPCMKRGSSCKDQDLKGLAAALEESPVSVCVNSENWDDYTSGVMSSAACGEMGRDYLDHCVMAVGFNANTCGVADDATIPHVKVDLPEAEAKEVAEKRAEMFRRATKAALPTGAWLPSELLILHRVEMLREVANFTCEPLAPDVALGSLSFVQEASETQATRRVRRHAALAVGADGTARALHEEVCSDEQGRCKPTLWQGELREDRGASRAAAAASAAALAAEEAAKAASAGIWPGELSSSLWYLGSDNGKADGIALQLLCALS</sequence>
<proteinExistence type="predicted"/>
<accession>A0A1Q9D042</accession>
<dbReference type="GO" id="GO:0006508">
    <property type="term" value="P:proteolysis"/>
    <property type="evidence" value="ECO:0007669"/>
    <property type="project" value="InterPro"/>
</dbReference>
<feature type="domain" description="Peptidase C1A papain C-terminal" evidence="1">
    <location>
        <begin position="371"/>
        <end position="551"/>
    </location>
</feature>
<dbReference type="Proteomes" id="UP000186817">
    <property type="component" value="Unassembled WGS sequence"/>
</dbReference>
<comment type="caution">
    <text evidence="2">The sequence shown here is derived from an EMBL/GenBank/DDBJ whole genome shotgun (WGS) entry which is preliminary data.</text>
</comment>
<dbReference type="AlphaFoldDB" id="A0A1Q9D042"/>
<dbReference type="Gene3D" id="3.90.70.10">
    <property type="entry name" value="Cysteine proteinases"/>
    <property type="match status" value="2"/>
</dbReference>
<dbReference type="InterPro" id="IPR000668">
    <property type="entry name" value="Peptidase_C1A_C"/>
</dbReference>
<dbReference type="InterPro" id="IPR025660">
    <property type="entry name" value="Pept_his_AS"/>
</dbReference>
<dbReference type="InterPro" id="IPR029044">
    <property type="entry name" value="Nucleotide-diphossugar_trans"/>
</dbReference>
<keyword evidence="3" id="KW-1185">Reference proteome</keyword>
<evidence type="ECO:0000259" key="1">
    <source>
        <dbReference type="SMART" id="SM00645"/>
    </source>
</evidence>
<name>A0A1Q9D042_SYMMI</name>
<dbReference type="PROSITE" id="PS00639">
    <property type="entry name" value="THIOL_PROTEASE_HIS"/>
    <property type="match status" value="1"/>
</dbReference>
<dbReference type="GO" id="GO:0008234">
    <property type="term" value="F:cysteine-type peptidase activity"/>
    <property type="evidence" value="ECO:0007669"/>
    <property type="project" value="InterPro"/>
</dbReference>
<gene>
    <name evidence="2" type="primary">cprG</name>
    <name evidence="2" type="ORF">AK812_SmicGene30098</name>
</gene>